<proteinExistence type="predicted"/>
<evidence type="ECO:0000313" key="2">
    <source>
        <dbReference type="Proteomes" id="UP000774326"/>
    </source>
</evidence>
<sequence>MNCRSHRWGHCQIESDPIKGIPMINSNIHNSLSVKGNHWSLSTTVDVTEGHRFDCLHWRFPVVKVHLEEVGMV</sequence>
<accession>A0A9P8Q9J4</accession>
<evidence type="ECO:0000313" key="1">
    <source>
        <dbReference type="EMBL" id="KAH3686813.1"/>
    </source>
</evidence>
<reference evidence="1" key="1">
    <citation type="journal article" date="2021" name="Open Biol.">
        <title>Shared evolutionary footprints suggest mitochondrial oxidative damage underlies multiple complex I losses in fungi.</title>
        <authorList>
            <person name="Schikora-Tamarit M.A."/>
            <person name="Marcet-Houben M."/>
            <person name="Nosek J."/>
            <person name="Gabaldon T."/>
        </authorList>
    </citation>
    <scope>NUCLEOTIDE SEQUENCE</scope>
    <source>
        <strain evidence="1">CBS2887</strain>
    </source>
</reference>
<name>A0A9P8Q9J4_WICPI</name>
<dbReference type="EMBL" id="JAEUBG010001190">
    <property type="protein sequence ID" value="KAH3686813.1"/>
    <property type="molecule type" value="Genomic_DNA"/>
</dbReference>
<gene>
    <name evidence="1" type="ORF">WICPIJ_002210</name>
</gene>
<reference evidence="1" key="2">
    <citation type="submission" date="2021-01" db="EMBL/GenBank/DDBJ databases">
        <authorList>
            <person name="Schikora-Tamarit M.A."/>
        </authorList>
    </citation>
    <scope>NUCLEOTIDE SEQUENCE</scope>
    <source>
        <strain evidence="1">CBS2887</strain>
    </source>
</reference>
<keyword evidence="2" id="KW-1185">Reference proteome</keyword>
<comment type="caution">
    <text evidence="1">The sequence shown here is derived from an EMBL/GenBank/DDBJ whole genome shotgun (WGS) entry which is preliminary data.</text>
</comment>
<protein>
    <submittedName>
        <fullName evidence="1">Uncharacterized protein</fullName>
    </submittedName>
</protein>
<dbReference type="AlphaFoldDB" id="A0A9P8Q9J4"/>
<dbReference type="Proteomes" id="UP000774326">
    <property type="component" value="Unassembled WGS sequence"/>
</dbReference>
<organism evidence="1 2">
    <name type="scientific">Wickerhamomyces pijperi</name>
    <name type="common">Yeast</name>
    <name type="synonym">Pichia pijperi</name>
    <dbReference type="NCBI Taxonomy" id="599730"/>
    <lineage>
        <taxon>Eukaryota</taxon>
        <taxon>Fungi</taxon>
        <taxon>Dikarya</taxon>
        <taxon>Ascomycota</taxon>
        <taxon>Saccharomycotina</taxon>
        <taxon>Saccharomycetes</taxon>
        <taxon>Phaffomycetales</taxon>
        <taxon>Wickerhamomycetaceae</taxon>
        <taxon>Wickerhamomyces</taxon>
    </lineage>
</organism>